<dbReference type="EMBL" id="GBBM01006888">
    <property type="protein sequence ID" value="JAC28530.1"/>
    <property type="molecule type" value="mRNA"/>
</dbReference>
<accession>A0A023G6N4</accession>
<evidence type="ECO:0000313" key="2">
    <source>
        <dbReference type="EMBL" id="JAC28530.1"/>
    </source>
</evidence>
<feature type="non-terminal residue" evidence="2">
    <location>
        <position position="1"/>
    </location>
</feature>
<sequence length="135" mass="14855">GGASSLASGILILVSQTLAMKLLLIVAAVLVCLELCFAQGQPSPGVSEAIRRPPGVVPGWPNRPACKRREVYMGASGSCGEQNCKYLSTGGRPFACTLDLRYKCWCRPGYYRRNSDRKCVTKRFCKKQSRPIHFE</sequence>
<dbReference type="AlphaFoldDB" id="A0A023G6N4"/>
<dbReference type="InterPro" id="IPR036084">
    <property type="entry name" value="Ser_inhib-like_sf"/>
</dbReference>
<protein>
    <submittedName>
        <fullName evidence="2">Putative tick til 22</fullName>
    </submittedName>
</protein>
<organism evidence="2">
    <name type="scientific">Amblyomma triste</name>
    <name type="common">Neotropical tick</name>
    <dbReference type="NCBI Taxonomy" id="251400"/>
    <lineage>
        <taxon>Eukaryota</taxon>
        <taxon>Metazoa</taxon>
        <taxon>Ecdysozoa</taxon>
        <taxon>Arthropoda</taxon>
        <taxon>Chelicerata</taxon>
        <taxon>Arachnida</taxon>
        <taxon>Acari</taxon>
        <taxon>Parasitiformes</taxon>
        <taxon>Ixodida</taxon>
        <taxon>Ixodoidea</taxon>
        <taxon>Ixodidae</taxon>
        <taxon>Amblyomminae</taxon>
        <taxon>Amblyomma</taxon>
    </lineage>
</organism>
<name>A0A023G6N4_AMBTT</name>
<reference evidence="2" key="1">
    <citation type="submission" date="2014-03" db="EMBL/GenBank/DDBJ databases">
        <title>The sialotranscriptome of Amblyomma triste, Amblyomma parvum and Amblyomma cajennense ticks, uncovered by 454-based RNA-seq.</title>
        <authorList>
            <person name="Garcia G.R."/>
            <person name="Gardinassi L.G."/>
            <person name="Ribeiro J.M."/>
            <person name="Anatriello E."/>
            <person name="Ferreira B.R."/>
            <person name="Moreira H.N."/>
            <person name="Mafra C."/>
            <person name="Olegario M.M."/>
            <person name="Szabo P.J."/>
            <person name="Miranda-Santos I.K."/>
            <person name="Maruyama S.R."/>
        </authorList>
    </citation>
    <scope>NUCLEOTIDE SEQUENCE</scope>
    <source>
        <strain evidence="2">Mato Grasso do Sul</strain>
        <tissue evidence="2">Salivary glands</tissue>
    </source>
</reference>
<dbReference type="Gene3D" id="2.10.25.10">
    <property type="entry name" value="Laminin"/>
    <property type="match status" value="1"/>
</dbReference>
<proteinExistence type="evidence at transcript level"/>
<dbReference type="SUPFAM" id="SSF57567">
    <property type="entry name" value="Serine protease inhibitors"/>
    <property type="match status" value="1"/>
</dbReference>
<feature type="signal peptide" evidence="1">
    <location>
        <begin position="1"/>
        <end position="38"/>
    </location>
</feature>
<keyword evidence="1" id="KW-0732">Signal</keyword>
<evidence type="ECO:0000256" key="1">
    <source>
        <dbReference type="SAM" id="SignalP"/>
    </source>
</evidence>
<feature type="chain" id="PRO_5001516620" evidence="1">
    <location>
        <begin position="39"/>
        <end position="135"/>
    </location>
</feature>